<dbReference type="InterPro" id="IPR003135">
    <property type="entry name" value="ATP-grasp_carboxylate-amine"/>
</dbReference>
<evidence type="ECO:0000256" key="7">
    <source>
        <dbReference type="ARBA" id="ARBA00022755"/>
    </source>
</evidence>
<dbReference type="GO" id="GO:0006189">
    <property type="term" value="P:'de novo' IMP biosynthetic process"/>
    <property type="evidence" value="ECO:0007669"/>
    <property type="project" value="UniProtKB-UniRule"/>
</dbReference>
<evidence type="ECO:0000256" key="9">
    <source>
        <dbReference type="ARBA" id="ARBA00022840"/>
    </source>
</evidence>
<keyword evidence="6 11" id="KW-0547">Nucleotide-binding</keyword>
<dbReference type="Gene3D" id="3.30.1490.20">
    <property type="entry name" value="ATP-grasp fold, A domain"/>
    <property type="match status" value="1"/>
</dbReference>
<dbReference type="Pfam" id="PF02222">
    <property type="entry name" value="ATP-grasp"/>
    <property type="match status" value="1"/>
</dbReference>
<dbReference type="STRING" id="56646.A0A2L2TA28"/>
<comment type="pathway">
    <text evidence="2 11">Purine metabolism; IMP biosynthesis via de novo pathway; 5-amino-1-(5-phospho-D-ribosyl)imidazole-4-carboxylate from 5-amino-1-(5-phospho-D-ribosyl)imidazole (carboxylase route): step 1/1.</text>
</comment>
<dbReference type="RefSeq" id="XP_025591509.1">
    <property type="nucleotide sequence ID" value="XM_025732601.2"/>
</dbReference>
<keyword evidence="10 11" id="KW-0456">Lyase</keyword>
<comment type="catalytic activity">
    <reaction evidence="1 11">
        <text>5-amino-1-(5-phospho-D-ribosyl)imidazole-4-carboxylate + H(+) = 5-amino-1-(5-phospho-beta-D-ribosyl)imidazole + CO2</text>
        <dbReference type="Rhea" id="RHEA:10792"/>
        <dbReference type="ChEBI" id="CHEBI:15378"/>
        <dbReference type="ChEBI" id="CHEBI:16526"/>
        <dbReference type="ChEBI" id="CHEBI:77657"/>
        <dbReference type="ChEBI" id="CHEBI:137981"/>
        <dbReference type="EC" id="4.1.1.21"/>
    </reaction>
</comment>
<dbReference type="Pfam" id="PF17769">
    <property type="entry name" value="PurK_C"/>
    <property type="match status" value="1"/>
</dbReference>
<comment type="similarity">
    <text evidence="3 11">In the C-terminal section; belongs to the AIR carboxylase family. Class I subfamily.</text>
</comment>
<dbReference type="InterPro" id="IPR000031">
    <property type="entry name" value="PurE_dom"/>
</dbReference>
<evidence type="ECO:0000256" key="6">
    <source>
        <dbReference type="ARBA" id="ARBA00022741"/>
    </source>
</evidence>
<dbReference type="PROSITE" id="PS50975">
    <property type="entry name" value="ATP_GRASP"/>
    <property type="match status" value="1"/>
</dbReference>
<dbReference type="OrthoDB" id="15425at2759"/>
<dbReference type="NCBIfam" id="TIGR01161">
    <property type="entry name" value="purK"/>
    <property type="match status" value="1"/>
</dbReference>
<dbReference type="SUPFAM" id="SSF56059">
    <property type="entry name" value="Glutathione synthetase ATP-binding domain-like"/>
    <property type="match status" value="1"/>
</dbReference>
<dbReference type="AlphaFoldDB" id="A0A2L2TA28"/>
<dbReference type="PANTHER" id="PTHR11609">
    <property type="entry name" value="PURINE BIOSYNTHESIS PROTEIN 6/7, PUR6/7"/>
    <property type="match status" value="1"/>
</dbReference>
<dbReference type="GO" id="GO:0005524">
    <property type="term" value="F:ATP binding"/>
    <property type="evidence" value="ECO:0007669"/>
    <property type="project" value="UniProtKB-UniRule"/>
</dbReference>
<evidence type="ECO:0000256" key="4">
    <source>
        <dbReference type="ARBA" id="ARBA00012329"/>
    </source>
</evidence>
<dbReference type="HAMAP" id="MF_01929">
    <property type="entry name" value="PurE_classI"/>
    <property type="match status" value="1"/>
</dbReference>
<keyword evidence="7 11" id="KW-0658">Purine biosynthesis</keyword>
<dbReference type="KEGG" id="fvn:FVRRES_04306"/>
<protein>
    <recommendedName>
        <fullName evidence="5 11">Phosphoribosylaminoimidazole carboxylase</fullName>
        <ecNumber evidence="4 11">4.1.1.21</ecNumber>
    </recommendedName>
</protein>
<evidence type="ECO:0000256" key="1">
    <source>
        <dbReference type="ARBA" id="ARBA00001244"/>
    </source>
</evidence>
<dbReference type="GO" id="GO:0004638">
    <property type="term" value="F:phosphoribosylaminoimidazole carboxylase activity"/>
    <property type="evidence" value="ECO:0007669"/>
    <property type="project" value="UniProtKB-UniRule"/>
</dbReference>
<name>A0A2L2TA28_9HYPO</name>
<dbReference type="UniPathway" id="UPA00074">
    <property type="reaction ID" value="UER00130"/>
</dbReference>
<dbReference type="InterPro" id="IPR016185">
    <property type="entry name" value="PreATP-grasp_dom_sf"/>
</dbReference>
<evidence type="ECO:0000256" key="2">
    <source>
        <dbReference type="ARBA" id="ARBA00004747"/>
    </source>
</evidence>
<dbReference type="GeneID" id="37255945"/>
<dbReference type="Gene3D" id="3.30.470.20">
    <property type="entry name" value="ATP-grasp fold, B domain"/>
    <property type="match status" value="1"/>
</dbReference>
<dbReference type="InterPro" id="IPR054350">
    <property type="entry name" value="PurT/PurK_preATP-grasp"/>
</dbReference>
<organism evidence="13 14">
    <name type="scientific">Fusarium venenatum</name>
    <dbReference type="NCBI Taxonomy" id="56646"/>
    <lineage>
        <taxon>Eukaryota</taxon>
        <taxon>Fungi</taxon>
        <taxon>Dikarya</taxon>
        <taxon>Ascomycota</taxon>
        <taxon>Pezizomycotina</taxon>
        <taxon>Sordariomycetes</taxon>
        <taxon>Hypocreomycetidae</taxon>
        <taxon>Hypocreales</taxon>
        <taxon>Nectriaceae</taxon>
        <taxon>Fusarium</taxon>
    </lineage>
</organism>
<dbReference type="Proteomes" id="UP000245910">
    <property type="component" value="Chromosome I"/>
</dbReference>
<dbReference type="SUPFAM" id="SSF52440">
    <property type="entry name" value="PreATP-grasp domain"/>
    <property type="match status" value="1"/>
</dbReference>
<dbReference type="InterPro" id="IPR016301">
    <property type="entry name" value="Ade2_fungi/plant"/>
</dbReference>
<sequence>MSGKPELGLLGGGQLGRMLCEAASPLEVEIAILDAQDAPAKQVSRSKYHVDGSFKDPAKIRELASHCKVLSVETEHIETAVLEELSKEGKVVVYPSWKTLRLIQDKYEQKDYLGKQGIPIAEQVAVQASGSDEMRAALKDISNKYGLPFMLKSRKDSYDGRGNIKIANDNDIETAVTEFGNLQCYAEKYVPFQRELSVIVIRTEDADGKTKRLVPYPAVETVHEDNVCSRVYMPPRDTPDSVSKRAQEVAVSVVEKLWGRGVFAVEMFVTENNDILVNEIAPRPHNSGHLTIEAVPYMSQYKAQLTSILDEPLPEKLEPHVSSSIMINILGGASPESHIPLVNKAKSMFAPKIGVYPHLYGKQSKPGRKIGHITLTGLEGSIKDLEKFAQPLVQLAADMRQERIEAKSKAMRPEQAVAKTAKDPLVLVTMGSDSDLPVLKAGLDILTQFGVPWEVDITSAHRTPVKMGDVAIAAADRGIKVIIAAAGGAAHLPGMISAYTPLPVIGVPVKATHLDGMDSLLSIVQMPRGVPTATVGINNSTNAALLAIRILGAFIPEYLEKMKGYQTDIGEQVNGKATRLRESDVESYLAQMKKG</sequence>
<feature type="domain" description="ATP-grasp" evidence="12">
    <location>
        <begin position="110"/>
        <end position="309"/>
    </location>
</feature>
<dbReference type="GO" id="GO:0046872">
    <property type="term" value="F:metal ion binding"/>
    <property type="evidence" value="ECO:0007669"/>
    <property type="project" value="InterPro"/>
</dbReference>
<evidence type="ECO:0000313" key="13">
    <source>
        <dbReference type="EMBL" id="CEI67794.1"/>
    </source>
</evidence>
<dbReference type="SMART" id="SM01001">
    <property type="entry name" value="AIRC"/>
    <property type="match status" value="1"/>
</dbReference>
<dbReference type="InterPro" id="IPR013815">
    <property type="entry name" value="ATP_grasp_subdomain_1"/>
</dbReference>
<dbReference type="InterPro" id="IPR011761">
    <property type="entry name" value="ATP-grasp"/>
</dbReference>
<keyword evidence="14" id="KW-1185">Reference proteome</keyword>
<evidence type="ECO:0000313" key="14">
    <source>
        <dbReference type="Proteomes" id="UP000245910"/>
    </source>
</evidence>
<proteinExistence type="inferred from homology"/>
<evidence type="ECO:0000256" key="11">
    <source>
        <dbReference type="PIRNR" id="PIRNR001340"/>
    </source>
</evidence>
<dbReference type="PANTHER" id="PTHR11609:SF5">
    <property type="entry name" value="PHOSPHORIBOSYLAMINOIMIDAZOLE CARBOXYLASE"/>
    <property type="match status" value="1"/>
</dbReference>
<dbReference type="Pfam" id="PF00731">
    <property type="entry name" value="AIRC"/>
    <property type="match status" value="1"/>
</dbReference>
<evidence type="ECO:0000256" key="5">
    <source>
        <dbReference type="ARBA" id="ARBA00021059"/>
    </source>
</evidence>
<dbReference type="Pfam" id="PF22660">
    <property type="entry name" value="RS_preATP-grasp-like"/>
    <property type="match status" value="1"/>
</dbReference>
<evidence type="ECO:0000259" key="12">
    <source>
        <dbReference type="PROSITE" id="PS50975"/>
    </source>
</evidence>
<evidence type="ECO:0000256" key="3">
    <source>
        <dbReference type="ARBA" id="ARBA00006114"/>
    </source>
</evidence>
<evidence type="ECO:0000256" key="10">
    <source>
        <dbReference type="ARBA" id="ARBA00023239"/>
    </source>
</evidence>
<dbReference type="InterPro" id="IPR005875">
    <property type="entry name" value="PurK"/>
</dbReference>
<dbReference type="SUPFAM" id="SSF51246">
    <property type="entry name" value="Rudiment single hybrid motif"/>
    <property type="match status" value="1"/>
</dbReference>
<evidence type="ECO:0000256" key="8">
    <source>
        <dbReference type="ARBA" id="ARBA00022793"/>
    </source>
</evidence>
<dbReference type="InterPro" id="IPR011054">
    <property type="entry name" value="Rudment_hybrid_motif"/>
</dbReference>
<dbReference type="HAMAP" id="MF_01928">
    <property type="entry name" value="PurK"/>
    <property type="match status" value="1"/>
</dbReference>
<dbReference type="PIRSF" id="PIRSF001340">
    <property type="entry name" value="AIR_carboxylase"/>
    <property type="match status" value="1"/>
</dbReference>
<dbReference type="SUPFAM" id="SSF52255">
    <property type="entry name" value="N5-CAIR mutase (phosphoribosylaminoimidazole carboxylase, PurE)"/>
    <property type="match status" value="1"/>
</dbReference>
<dbReference type="InterPro" id="IPR033747">
    <property type="entry name" value="PurE_ClassI"/>
</dbReference>
<accession>A0A2L2TA28</accession>
<dbReference type="Gene3D" id="3.40.50.20">
    <property type="match status" value="1"/>
</dbReference>
<dbReference type="NCBIfam" id="TIGR01162">
    <property type="entry name" value="purE"/>
    <property type="match status" value="1"/>
</dbReference>
<dbReference type="Gene3D" id="3.40.50.1970">
    <property type="match status" value="1"/>
</dbReference>
<keyword evidence="8 11" id="KW-0210">Decarboxylase</keyword>
<keyword evidence="9 11" id="KW-0067">ATP-binding</keyword>
<dbReference type="EMBL" id="LN649229">
    <property type="protein sequence ID" value="CEI67794.1"/>
    <property type="molecule type" value="Genomic_DNA"/>
</dbReference>
<dbReference type="EC" id="4.1.1.21" evidence="4 11"/>
<reference evidence="14" key="1">
    <citation type="submission" date="2014-10" db="EMBL/GenBank/DDBJ databases">
        <authorList>
            <person name="King R."/>
        </authorList>
    </citation>
    <scope>NUCLEOTIDE SEQUENCE [LARGE SCALE GENOMIC DNA]</scope>
    <source>
        <strain evidence="14">A3/5</strain>
    </source>
</reference>
<dbReference type="InterPro" id="IPR040686">
    <property type="entry name" value="PurK_C"/>
</dbReference>